<protein>
    <submittedName>
        <fullName evidence="2">Serine kinase</fullName>
    </submittedName>
</protein>
<sequence>MLHASCVAVKGRGLLITGPSGAGKSTLALQMMALGADLVADDQTMMRPRAGKLIAFAPTPTAGLIEARFLGLLNAPHLPETEIALVIDLARLETDRLPPFREIAIAGITCALAYSSAAPHLPSSLMCWLAHGRRA</sequence>
<dbReference type="GO" id="GO:0005524">
    <property type="term" value="F:ATP binding"/>
    <property type="evidence" value="ECO:0007669"/>
    <property type="project" value="InterPro"/>
</dbReference>
<comment type="caution">
    <text evidence="2">The sequence shown here is derived from an EMBL/GenBank/DDBJ whole genome shotgun (WGS) entry which is preliminary data.</text>
</comment>
<organism evidence="2 3">
    <name type="scientific">Tabrizicola oligotrophica</name>
    <dbReference type="NCBI Taxonomy" id="2710650"/>
    <lineage>
        <taxon>Bacteria</taxon>
        <taxon>Pseudomonadati</taxon>
        <taxon>Pseudomonadota</taxon>
        <taxon>Alphaproteobacteria</taxon>
        <taxon>Rhodobacterales</taxon>
        <taxon>Paracoccaceae</taxon>
        <taxon>Tabrizicola</taxon>
    </lineage>
</organism>
<proteinExistence type="predicted"/>
<dbReference type="RefSeq" id="WP_164626141.1">
    <property type="nucleotide sequence ID" value="NZ_JAAIVJ010000007.1"/>
</dbReference>
<evidence type="ECO:0000313" key="3">
    <source>
        <dbReference type="Proteomes" id="UP000477782"/>
    </source>
</evidence>
<dbReference type="CDD" id="cd01918">
    <property type="entry name" value="HprK_C"/>
    <property type="match status" value="1"/>
</dbReference>
<keyword evidence="2" id="KW-0418">Kinase</keyword>
<evidence type="ECO:0000313" key="2">
    <source>
        <dbReference type="EMBL" id="NEY91063.1"/>
    </source>
</evidence>
<reference evidence="2 3" key="1">
    <citation type="submission" date="2020-02" db="EMBL/GenBank/DDBJ databases">
        <authorList>
            <person name="Chen W.-M."/>
        </authorList>
    </citation>
    <scope>NUCLEOTIDE SEQUENCE [LARGE SCALE GENOMIC DNA]</scope>
    <source>
        <strain evidence="2 3">KMS-5</strain>
    </source>
</reference>
<dbReference type="GO" id="GO:0000155">
    <property type="term" value="F:phosphorelay sensor kinase activity"/>
    <property type="evidence" value="ECO:0007669"/>
    <property type="project" value="InterPro"/>
</dbReference>
<accession>A0A6M0QWL4</accession>
<dbReference type="InterPro" id="IPR011104">
    <property type="entry name" value="Hpr_kin/Pase_C"/>
</dbReference>
<dbReference type="SUPFAM" id="SSF53795">
    <property type="entry name" value="PEP carboxykinase-like"/>
    <property type="match status" value="1"/>
</dbReference>
<name>A0A6M0QWL4_9RHOB</name>
<dbReference type="AlphaFoldDB" id="A0A6M0QWL4"/>
<dbReference type="InterPro" id="IPR027417">
    <property type="entry name" value="P-loop_NTPase"/>
</dbReference>
<dbReference type="GO" id="GO:0006109">
    <property type="term" value="P:regulation of carbohydrate metabolic process"/>
    <property type="evidence" value="ECO:0007669"/>
    <property type="project" value="InterPro"/>
</dbReference>
<dbReference type="Pfam" id="PF07475">
    <property type="entry name" value="Hpr_kinase_C"/>
    <property type="match status" value="1"/>
</dbReference>
<dbReference type="EMBL" id="JAAIVJ010000007">
    <property type="protein sequence ID" value="NEY91063.1"/>
    <property type="molecule type" value="Genomic_DNA"/>
</dbReference>
<keyword evidence="3" id="KW-1185">Reference proteome</keyword>
<keyword evidence="2" id="KW-0808">Transferase</keyword>
<dbReference type="Proteomes" id="UP000477782">
    <property type="component" value="Unassembled WGS sequence"/>
</dbReference>
<feature type="domain" description="HPr kinase/phosphorylase C-terminal" evidence="1">
    <location>
        <begin position="2"/>
        <end position="93"/>
    </location>
</feature>
<gene>
    <name evidence="2" type="ORF">G4Z14_12215</name>
</gene>
<dbReference type="Gene3D" id="3.40.50.300">
    <property type="entry name" value="P-loop containing nucleotide triphosphate hydrolases"/>
    <property type="match status" value="1"/>
</dbReference>
<evidence type="ECO:0000259" key="1">
    <source>
        <dbReference type="Pfam" id="PF07475"/>
    </source>
</evidence>